<evidence type="ECO:0000313" key="1">
    <source>
        <dbReference type="EMBL" id="PHV69916.1"/>
    </source>
</evidence>
<gene>
    <name evidence="1" type="ORF">CS063_13100</name>
</gene>
<reference evidence="1" key="1">
    <citation type="submission" date="2017-10" db="EMBL/GenBank/DDBJ databases">
        <title>Genome sequence of cellulolytic Lachnospiraceae bacterium XHS1971 isolated from hotspring sediment.</title>
        <authorList>
            <person name="Vasudevan G."/>
            <person name="Joshi A.J."/>
            <person name="Hivarkar S."/>
            <person name="Lanjekar V.B."/>
            <person name="Dhakephalkar P.K."/>
            <person name="Dagar S."/>
        </authorList>
    </citation>
    <scope>NUCLEOTIDE SEQUENCE</scope>
    <source>
        <strain evidence="1">XHS1971</strain>
    </source>
</reference>
<sequence length="709" mass="81880">MRYIHINENGIYLVFVVSKENQLKLLHFASVPYDKKRIINEGHLKEGFQFVQLDCAGFDRPYERHGNKYVVTSPGCLLEYVEMSESINEQGKHLIIVQEEPVSKLRVTSSIQFFTGVQVVRFSHTVENRGEKSQTLTYLSSFSYTGFEKEGESFAQDKIHLSIPHNGWQKELNWRTYTLSELGFSKTQYHSIGRTSKCIEVTNTGNWSTKAYLPMGFITNKEANIGLIWQIEHNGSWHYEIADQNDYMLLNVSGPTEIQSHWSQVLKPKETFTSVPVAVGVSDASFDQAIGELTKYRRRIRRKNKDNEHLPIIFNDYMNCLWADPTTEKELPLIQKAAQLGCEYYVIDAGWYDSGYWWNKVGEWKESLERFPNGIKEVTDTIRALGMIPGIWLELEVMGVECDIAKKVPDDWFFVRHGKRIYDRSRYQLDFRNPEVVNYINQVMERIITEYGVGYIKLDYNIEPGIGTELGVTSVGQGLLEHERAYLKWLDSLFERYPNLVIENCSSGGLRMDYALLARCSIQSTSDQEEFLNYAMISANAATGVAPEQAAIWSYPLKEGDKEEVIFNMVNALLLRIHQSGHIVELSNERYQLVKEGIEFYKSIRSEIKKGLPYWPLGLAMCEDKWMCYGCDIEEKRTAYMAVWKVGGEEERISLLPVPKRKQIDPNQVKVTLAYPISETVEFNYEAERGTLEVVFSHAYMARIFKVNY</sequence>
<proteinExistence type="predicted"/>
<dbReference type="EMBL" id="PEDL01000016">
    <property type="protein sequence ID" value="PHV69916.1"/>
    <property type="molecule type" value="Genomic_DNA"/>
</dbReference>
<dbReference type="Proteomes" id="UP000224460">
    <property type="component" value="Unassembled WGS sequence"/>
</dbReference>
<keyword evidence="2" id="KW-1185">Reference proteome</keyword>
<evidence type="ECO:0000313" key="2">
    <source>
        <dbReference type="Proteomes" id="UP000224460"/>
    </source>
</evidence>
<protein>
    <submittedName>
        <fullName evidence="1">Alpha-galactosidase</fullName>
    </submittedName>
</protein>
<comment type="caution">
    <text evidence="1">The sequence shown here is derived from an EMBL/GenBank/DDBJ whole genome shotgun (WGS) entry which is preliminary data.</text>
</comment>
<organism evidence="1 2">
    <name type="scientific">Sporanaerobium hydrogeniformans</name>
    <dbReference type="NCBI Taxonomy" id="3072179"/>
    <lineage>
        <taxon>Bacteria</taxon>
        <taxon>Bacillati</taxon>
        <taxon>Bacillota</taxon>
        <taxon>Clostridia</taxon>
        <taxon>Lachnospirales</taxon>
        <taxon>Lachnospiraceae</taxon>
        <taxon>Sporanaerobium</taxon>
    </lineage>
</organism>
<name>A0AC61D9F8_9FIRM</name>
<accession>A0AC61D9F8</accession>